<dbReference type="EMBL" id="AEWJ01000002">
    <property type="protein sequence ID" value="EGD60907.1"/>
    <property type="molecule type" value="Genomic_DNA"/>
</dbReference>
<protein>
    <submittedName>
        <fullName evidence="1">Uncharacterized protein</fullName>
    </submittedName>
</protein>
<dbReference type="Proteomes" id="UP000004728">
    <property type="component" value="Unassembled WGS sequence"/>
</dbReference>
<dbReference type="AlphaFoldDB" id="F1Z3A8"/>
<reference evidence="1 2" key="1">
    <citation type="journal article" date="2012" name="J. Bacteriol.">
        <title>Draft Genome Sequence of Novosphingobium nitrogenifigens Y88T.</title>
        <authorList>
            <person name="Strabala T.J."/>
            <person name="Macdonald L."/>
            <person name="Liu V."/>
            <person name="Smit A.M."/>
        </authorList>
    </citation>
    <scope>NUCLEOTIDE SEQUENCE [LARGE SCALE GENOMIC DNA]</scope>
    <source>
        <strain evidence="1 2">DSM 19370</strain>
    </source>
</reference>
<keyword evidence="2" id="KW-1185">Reference proteome</keyword>
<dbReference type="InParanoid" id="F1Z3A8"/>
<comment type="caution">
    <text evidence="1">The sequence shown here is derived from an EMBL/GenBank/DDBJ whole genome shotgun (WGS) entry which is preliminary data.</text>
</comment>
<evidence type="ECO:0000313" key="1">
    <source>
        <dbReference type="EMBL" id="EGD60907.1"/>
    </source>
</evidence>
<proteinExistence type="predicted"/>
<name>F1Z3A8_9SPHN</name>
<organism evidence="1 2">
    <name type="scientific">Novosphingobium nitrogenifigens DSM 19370</name>
    <dbReference type="NCBI Taxonomy" id="983920"/>
    <lineage>
        <taxon>Bacteria</taxon>
        <taxon>Pseudomonadati</taxon>
        <taxon>Pseudomonadota</taxon>
        <taxon>Alphaproteobacteria</taxon>
        <taxon>Sphingomonadales</taxon>
        <taxon>Sphingomonadaceae</taxon>
        <taxon>Novosphingobium</taxon>
    </lineage>
</organism>
<gene>
    <name evidence="1" type="ORF">Y88_3411</name>
</gene>
<dbReference type="HOGENOM" id="CLU_3254881_0_0_5"/>
<accession>F1Z3A8</accession>
<sequence length="42" mass="4727">MQLHERPIVALQHGTEPSFSNCRNLIFDGIDDWSSTGQPLES</sequence>
<evidence type="ECO:0000313" key="2">
    <source>
        <dbReference type="Proteomes" id="UP000004728"/>
    </source>
</evidence>